<dbReference type="InterPro" id="IPR036389">
    <property type="entry name" value="RNase_III_sf"/>
</dbReference>
<protein>
    <recommendedName>
        <fullName evidence="3">DRBM domain-containing protein</fullName>
    </recommendedName>
</protein>
<dbReference type="Pfam" id="PF00035">
    <property type="entry name" value="dsrm"/>
    <property type="match status" value="1"/>
</dbReference>
<dbReference type="OrthoDB" id="2392202at2759"/>
<dbReference type="SUPFAM" id="SSF69065">
    <property type="entry name" value="RNase III domain-like"/>
    <property type="match status" value="1"/>
</dbReference>
<evidence type="ECO:0000313" key="4">
    <source>
        <dbReference type="EMBL" id="KIM24122.1"/>
    </source>
</evidence>
<feature type="domain" description="DRBM" evidence="3">
    <location>
        <begin position="187"/>
        <end position="254"/>
    </location>
</feature>
<dbReference type="GO" id="GO:0004525">
    <property type="term" value="F:ribonuclease III activity"/>
    <property type="evidence" value="ECO:0007669"/>
    <property type="project" value="InterPro"/>
</dbReference>
<organism evidence="4 5">
    <name type="scientific">Serendipita vermifera MAFF 305830</name>
    <dbReference type="NCBI Taxonomy" id="933852"/>
    <lineage>
        <taxon>Eukaryota</taxon>
        <taxon>Fungi</taxon>
        <taxon>Dikarya</taxon>
        <taxon>Basidiomycota</taxon>
        <taxon>Agaricomycotina</taxon>
        <taxon>Agaricomycetes</taxon>
        <taxon>Sebacinales</taxon>
        <taxon>Serendipitaceae</taxon>
        <taxon>Serendipita</taxon>
    </lineage>
</organism>
<dbReference type="SUPFAM" id="SSF54768">
    <property type="entry name" value="dsRNA-binding domain-like"/>
    <property type="match status" value="1"/>
</dbReference>
<evidence type="ECO:0000256" key="2">
    <source>
        <dbReference type="PROSITE-ProRule" id="PRU00266"/>
    </source>
</evidence>
<dbReference type="HOGENOM" id="CLU_1058116_0_0_1"/>
<reference evidence="5" key="2">
    <citation type="submission" date="2015-01" db="EMBL/GenBank/DDBJ databases">
        <title>Evolutionary Origins and Diversification of the Mycorrhizal Mutualists.</title>
        <authorList>
            <consortium name="DOE Joint Genome Institute"/>
            <consortium name="Mycorrhizal Genomics Consortium"/>
            <person name="Kohler A."/>
            <person name="Kuo A."/>
            <person name="Nagy L.G."/>
            <person name="Floudas D."/>
            <person name="Copeland A."/>
            <person name="Barry K.W."/>
            <person name="Cichocki N."/>
            <person name="Veneault-Fourrey C."/>
            <person name="LaButti K."/>
            <person name="Lindquist E.A."/>
            <person name="Lipzen A."/>
            <person name="Lundell T."/>
            <person name="Morin E."/>
            <person name="Murat C."/>
            <person name="Riley R."/>
            <person name="Ohm R."/>
            <person name="Sun H."/>
            <person name="Tunlid A."/>
            <person name="Henrissat B."/>
            <person name="Grigoriev I.V."/>
            <person name="Hibbett D.S."/>
            <person name="Martin F."/>
        </authorList>
    </citation>
    <scope>NUCLEOTIDE SEQUENCE [LARGE SCALE GENOMIC DNA]</scope>
    <source>
        <strain evidence="5">MAFF 305830</strain>
    </source>
</reference>
<keyword evidence="1 2" id="KW-0694">RNA-binding</keyword>
<dbReference type="EMBL" id="KN824327">
    <property type="protein sequence ID" value="KIM24122.1"/>
    <property type="molecule type" value="Genomic_DNA"/>
</dbReference>
<dbReference type="STRING" id="933852.A0A0C2X452"/>
<dbReference type="Proteomes" id="UP000054097">
    <property type="component" value="Unassembled WGS sequence"/>
</dbReference>
<dbReference type="GO" id="GO:0003723">
    <property type="term" value="F:RNA binding"/>
    <property type="evidence" value="ECO:0007669"/>
    <property type="project" value="UniProtKB-UniRule"/>
</dbReference>
<keyword evidence="5" id="KW-1185">Reference proteome</keyword>
<dbReference type="SMART" id="SM00358">
    <property type="entry name" value="DSRM"/>
    <property type="match status" value="1"/>
</dbReference>
<accession>A0A0C2X452</accession>
<dbReference type="AlphaFoldDB" id="A0A0C2X452"/>
<evidence type="ECO:0000256" key="1">
    <source>
        <dbReference type="ARBA" id="ARBA00022884"/>
    </source>
</evidence>
<gene>
    <name evidence="4" type="ORF">M408DRAFT_243561</name>
</gene>
<evidence type="ECO:0000313" key="5">
    <source>
        <dbReference type="Proteomes" id="UP000054097"/>
    </source>
</evidence>
<dbReference type="GO" id="GO:0006396">
    <property type="term" value="P:RNA processing"/>
    <property type="evidence" value="ECO:0007669"/>
    <property type="project" value="InterPro"/>
</dbReference>
<sequence length="255" mass="28414">MSRSFSPPPDLILKMETKIPSIRVPPLPDLAFNIALQVFTDISLRPHDDNGSRQQDNEILSVMGKSACSTVFTSILCTRTPALCAEDIITAREEWMSDTAMMTWVNYYKDTIIQVRRAPGTALSTEIMTRTWYAYLGGIHMTRGHQALEQFLRQIVDPPTETPHPLPVTHNHVLAPETAMKSDGQGQYISMLHGVAAKRGVKIKYESESSGPQHSLNWIVTVLVDGEWKGQGRASSKQTAKEEAAKAAFNQLHWA</sequence>
<dbReference type="InterPro" id="IPR014720">
    <property type="entry name" value="dsRBD_dom"/>
</dbReference>
<evidence type="ECO:0000259" key="3">
    <source>
        <dbReference type="PROSITE" id="PS50137"/>
    </source>
</evidence>
<name>A0A0C2X452_SERVB</name>
<dbReference type="PROSITE" id="PS50137">
    <property type="entry name" value="DS_RBD"/>
    <property type="match status" value="1"/>
</dbReference>
<reference evidence="4 5" key="1">
    <citation type="submission" date="2014-04" db="EMBL/GenBank/DDBJ databases">
        <authorList>
            <consortium name="DOE Joint Genome Institute"/>
            <person name="Kuo A."/>
            <person name="Zuccaro A."/>
            <person name="Kohler A."/>
            <person name="Nagy L.G."/>
            <person name="Floudas D."/>
            <person name="Copeland A."/>
            <person name="Barry K.W."/>
            <person name="Cichocki N."/>
            <person name="Veneault-Fourrey C."/>
            <person name="LaButti K."/>
            <person name="Lindquist E.A."/>
            <person name="Lipzen A."/>
            <person name="Lundell T."/>
            <person name="Morin E."/>
            <person name="Murat C."/>
            <person name="Sun H."/>
            <person name="Tunlid A."/>
            <person name="Henrissat B."/>
            <person name="Grigoriev I.V."/>
            <person name="Hibbett D.S."/>
            <person name="Martin F."/>
            <person name="Nordberg H.P."/>
            <person name="Cantor M.N."/>
            <person name="Hua S.X."/>
        </authorList>
    </citation>
    <scope>NUCLEOTIDE SEQUENCE [LARGE SCALE GENOMIC DNA]</scope>
    <source>
        <strain evidence="4 5">MAFF 305830</strain>
    </source>
</reference>
<dbReference type="Gene3D" id="3.30.160.20">
    <property type="match status" value="1"/>
</dbReference>
<proteinExistence type="predicted"/>
<dbReference type="Gene3D" id="1.10.1520.10">
    <property type="entry name" value="Ribonuclease III domain"/>
    <property type="match status" value="1"/>
</dbReference>